<dbReference type="Gene3D" id="3.30.420.40">
    <property type="match status" value="2"/>
</dbReference>
<protein>
    <submittedName>
        <fullName evidence="2">Sugar kinase of the NBD/HSP70 family, may contain an N-terminal HTH domain</fullName>
    </submittedName>
</protein>
<dbReference type="RefSeq" id="WP_074706290.1">
    <property type="nucleotide sequence ID" value="NZ_CALAKB010000044.1"/>
</dbReference>
<gene>
    <name evidence="2" type="ORF">SAMN05216495_10958</name>
</gene>
<dbReference type="GO" id="GO:0016301">
    <property type="term" value="F:kinase activity"/>
    <property type="evidence" value="ECO:0007669"/>
    <property type="project" value="UniProtKB-KW"/>
</dbReference>
<comment type="caution">
    <text evidence="2">The sequence shown here is derived from an EMBL/GenBank/DDBJ whole genome shotgun (WGS) entry which is preliminary data.</text>
</comment>
<keyword evidence="2" id="KW-0418">Kinase</keyword>
<dbReference type="Proteomes" id="UP000182379">
    <property type="component" value="Unassembled WGS sequence"/>
</dbReference>
<sequence length="299" mass="32210">MDKYICLDIGGTAIKYGLADSRGRLFNKDSLPNVIAKDGVDAFLEQVLRLIGSYQKYFKIQGAAISMAGMINPRTGEVLHAAPHFPGLTGTNLVQLVARKLQLPCWVENDVNAAALGEYWLGNGRGAKSLFCITIGTGIGGAFVLDGKLWPGHSCTAGEVGQAKLGGRLHWEDAASVTALVQKAARLKGVEPETLNGKILCEMVRHGDKPLHRLLRETVHQWATGIAAICYLLNPQRVILGGGIMAQQDLLEPMLQDSLKKELLPVVLDKTTVAFAGLGNDAGLIGALYNFLAREKKRS</sequence>
<evidence type="ECO:0000313" key="3">
    <source>
        <dbReference type="Proteomes" id="UP000182379"/>
    </source>
</evidence>
<keyword evidence="2" id="KW-0808">Transferase</keyword>
<dbReference type="PANTHER" id="PTHR18964">
    <property type="entry name" value="ROK (REPRESSOR, ORF, KINASE) FAMILY"/>
    <property type="match status" value="1"/>
</dbReference>
<dbReference type="PANTHER" id="PTHR18964:SF165">
    <property type="entry name" value="BETA-GLUCOSIDE KINASE"/>
    <property type="match status" value="1"/>
</dbReference>
<accession>A0A1H2XR43</accession>
<dbReference type="SUPFAM" id="SSF53067">
    <property type="entry name" value="Actin-like ATPase domain"/>
    <property type="match status" value="1"/>
</dbReference>
<dbReference type="Pfam" id="PF00480">
    <property type="entry name" value="ROK"/>
    <property type="match status" value="1"/>
</dbReference>
<dbReference type="InterPro" id="IPR043129">
    <property type="entry name" value="ATPase_NBD"/>
</dbReference>
<dbReference type="AlphaFoldDB" id="A0A1H2XR43"/>
<dbReference type="CDD" id="cd24068">
    <property type="entry name" value="ASKHA_NBD_ROK_FnNanK-like"/>
    <property type="match status" value="1"/>
</dbReference>
<name>A0A1H2XR43_ACIFE</name>
<comment type="similarity">
    <text evidence="1">Belongs to the ROK (NagC/XylR) family.</text>
</comment>
<evidence type="ECO:0000313" key="2">
    <source>
        <dbReference type="EMBL" id="SDW94799.1"/>
    </source>
</evidence>
<reference evidence="2 3" key="1">
    <citation type="submission" date="2016-10" db="EMBL/GenBank/DDBJ databases">
        <authorList>
            <person name="Varghese N."/>
            <person name="Submissions S."/>
        </authorList>
    </citation>
    <scope>NUCLEOTIDE SEQUENCE [LARGE SCALE GENOMIC DNA]</scope>
    <source>
        <strain evidence="2 3">WCC6</strain>
    </source>
</reference>
<evidence type="ECO:0000256" key="1">
    <source>
        <dbReference type="ARBA" id="ARBA00006479"/>
    </source>
</evidence>
<dbReference type="InterPro" id="IPR000600">
    <property type="entry name" value="ROK"/>
</dbReference>
<proteinExistence type="inferred from homology"/>
<organism evidence="2 3">
    <name type="scientific">Acidaminococcus fermentans</name>
    <dbReference type="NCBI Taxonomy" id="905"/>
    <lineage>
        <taxon>Bacteria</taxon>
        <taxon>Bacillati</taxon>
        <taxon>Bacillota</taxon>
        <taxon>Negativicutes</taxon>
        <taxon>Acidaminococcales</taxon>
        <taxon>Acidaminococcaceae</taxon>
        <taxon>Acidaminococcus</taxon>
    </lineage>
</organism>
<dbReference type="EMBL" id="FNOP01000009">
    <property type="protein sequence ID" value="SDW94799.1"/>
    <property type="molecule type" value="Genomic_DNA"/>
</dbReference>